<dbReference type="InterPro" id="IPR012292">
    <property type="entry name" value="Globin/Proto"/>
</dbReference>
<keyword evidence="2" id="KW-0349">Heme</keyword>
<dbReference type="InterPro" id="IPR009050">
    <property type="entry name" value="Globin-like_sf"/>
</dbReference>
<protein>
    <submittedName>
        <fullName evidence="6">Uncharacterized protein</fullName>
    </submittedName>
</protein>
<dbReference type="CDD" id="cd00454">
    <property type="entry name" value="TrHb1_N"/>
    <property type="match status" value="1"/>
</dbReference>
<dbReference type="Pfam" id="PF01152">
    <property type="entry name" value="Bac_globin"/>
    <property type="match status" value="1"/>
</dbReference>
<comment type="caution">
    <text evidence="6">The sequence shown here is derived from an EMBL/GenBank/DDBJ whole genome shotgun (WGS) entry which is preliminary data.</text>
</comment>
<evidence type="ECO:0000256" key="4">
    <source>
        <dbReference type="ARBA" id="ARBA00023004"/>
    </source>
</evidence>
<dbReference type="Proteomes" id="UP000075714">
    <property type="component" value="Unassembled WGS sequence"/>
</dbReference>
<evidence type="ECO:0000256" key="3">
    <source>
        <dbReference type="ARBA" id="ARBA00022723"/>
    </source>
</evidence>
<dbReference type="SUPFAM" id="SSF46458">
    <property type="entry name" value="Globin-like"/>
    <property type="match status" value="1"/>
</dbReference>
<keyword evidence="4" id="KW-0408">Iron</keyword>
<dbReference type="OrthoDB" id="546064at2759"/>
<sequence>MGVQWSRESWTNAESWYHMVTKDEVRDAMRGIQEWEKLQEESKASGSVKPNLPTTGPLLERIGGHDAVKRVVEAFCRKLYADERLVPFLQGRDIVYMRAKLSNFTTWLFGPSHLPYTGKHMRNAHLRLIKERGFTPEHFERGIAYFHEANLVNEALAKLRPFKGVVFTATSRDAEEEARWAAEERSKELQRRLKEQRELQERREREAKERQEQEQREQQEKQARQQWEKEWEQEAQQDERTKEQPPGKPQTGQLSPPPQQPQQQQHSVQPPPLPPLLAAAPGSPLVVGTASAGSRDQASPSGGYATPFTPMESPGKAPSSWVAD</sequence>
<evidence type="ECO:0000313" key="6">
    <source>
        <dbReference type="EMBL" id="KXZ52474.1"/>
    </source>
</evidence>
<reference evidence="7" key="1">
    <citation type="journal article" date="2016" name="Nat. Commun.">
        <title>The Gonium pectorale genome demonstrates co-option of cell cycle regulation during the evolution of multicellularity.</title>
        <authorList>
            <person name="Hanschen E.R."/>
            <person name="Marriage T.N."/>
            <person name="Ferris P.J."/>
            <person name="Hamaji T."/>
            <person name="Toyoda A."/>
            <person name="Fujiyama A."/>
            <person name="Neme R."/>
            <person name="Noguchi H."/>
            <person name="Minakuchi Y."/>
            <person name="Suzuki M."/>
            <person name="Kawai-Toyooka H."/>
            <person name="Smith D.R."/>
            <person name="Sparks H."/>
            <person name="Anderson J."/>
            <person name="Bakaric R."/>
            <person name="Luria V."/>
            <person name="Karger A."/>
            <person name="Kirschner M.W."/>
            <person name="Durand P.M."/>
            <person name="Michod R.E."/>
            <person name="Nozaki H."/>
            <person name="Olson B.J."/>
        </authorList>
    </citation>
    <scope>NUCLEOTIDE SEQUENCE [LARGE SCALE GENOMIC DNA]</scope>
    <source>
        <strain evidence="7">NIES-2863</strain>
    </source>
</reference>
<dbReference type="GO" id="GO:0019825">
    <property type="term" value="F:oxygen binding"/>
    <property type="evidence" value="ECO:0007669"/>
    <property type="project" value="InterPro"/>
</dbReference>
<organism evidence="6 7">
    <name type="scientific">Gonium pectorale</name>
    <name type="common">Green alga</name>
    <dbReference type="NCBI Taxonomy" id="33097"/>
    <lineage>
        <taxon>Eukaryota</taxon>
        <taxon>Viridiplantae</taxon>
        <taxon>Chlorophyta</taxon>
        <taxon>core chlorophytes</taxon>
        <taxon>Chlorophyceae</taxon>
        <taxon>CS clade</taxon>
        <taxon>Chlamydomonadales</taxon>
        <taxon>Volvocaceae</taxon>
        <taxon>Gonium</taxon>
    </lineage>
</organism>
<dbReference type="GO" id="GO:0020037">
    <property type="term" value="F:heme binding"/>
    <property type="evidence" value="ECO:0007669"/>
    <property type="project" value="InterPro"/>
</dbReference>
<feature type="compositionally biased region" description="Polar residues" evidence="5">
    <location>
        <begin position="291"/>
        <end position="300"/>
    </location>
</feature>
<evidence type="ECO:0000313" key="7">
    <source>
        <dbReference type="Proteomes" id="UP000075714"/>
    </source>
</evidence>
<accession>A0A150GRR5</accession>
<dbReference type="AlphaFoldDB" id="A0A150GRR5"/>
<feature type="region of interest" description="Disordered" evidence="5">
    <location>
        <begin position="204"/>
        <end position="324"/>
    </location>
</feature>
<keyword evidence="3" id="KW-0479">Metal-binding</keyword>
<dbReference type="GO" id="GO:0046872">
    <property type="term" value="F:metal ion binding"/>
    <property type="evidence" value="ECO:0007669"/>
    <property type="project" value="UniProtKB-KW"/>
</dbReference>
<evidence type="ECO:0000256" key="5">
    <source>
        <dbReference type="SAM" id="MobiDB-lite"/>
    </source>
</evidence>
<evidence type="ECO:0000256" key="2">
    <source>
        <dbReference type="ARBA" id="ARBA00022617"/>
    </source>
</evidence>
<keyword evidence="7" id="KW-1185">Reference proteome</keyword>
<name>A0A150GRR5_GONPE</name>
<keyword evidence="1" id="KW-0813">Transport</keyword>
<proteinExistence type="predicted"/>
<feature type="compositionally biased region" description="Basic and acidic residues" evidence="5">
    <location>
        <begin position="204"/>
        <end position="245"/>
    </location>
</feature>
<evidence type="ECO:0000256" key="1">
    <source>
        <dbReference type="ARBA" id="ARBA00022448"/>
    </source>
</evidence>
<gene>
    <name evidence="6" type="ORF">GPECTOR_9g518</name>
</gene>
<dbReference type="InterPro" id="IPR001486">
    <property type="entry name" value="Hemoglobin_trunc"/>
</dbReference>
<dbReference type="EMBL" id="LSYV01000010">
    <property type="protein sequence ID" value="KXZ52474.1"/>
    <property type="molecule type" value="Genomic_DNA"/>
</dbReference>
<dbReference type="Gene3D" id="1.10.490.10">
    <property type="entry name" value="Globins"/>
    <property type="match status" value="1"/>
</dbReference>
<feature type="compositionally biased region" description="Low complexity" evidence="5">
    <location>
        <begin position="276"/>
        <end position="287"/>
    </location>
</feature>